<evidence type="ECO:0000256" key="4">
    <source>
        <dbReference type="ARBA" id="ARBA00022692"/>
    </source>
</evidence>
<keyword evidence="6 13" id="KW-0472">Membrane</keyword>
<evidence type="ECO:0000256" key="6">
    <source>
        <dbReference type="ARBA" id="ARBA00023136"/>
    </source>
</evidence>
<evidence type="ECO:0000256" key="3">
    <source>
        <dbReference type="ARBA" id="ARBA00015325"/>
    </source>
</evidence>
<accession>A0A2T0R1N5</accession>
<evidence type="ECO:0000313" key="16">
    <source>
        <dbReference type="Proteomes" id="UP000238083"/>
    </source>
</evidence>
<feature type="transmembrane region" description="Helical" evidence="13">
    <location>
        <begin position="144"/>
        <end position="167"/>
    </location>
</feature>
<feature type="domain" description="Membrane insertase YidC/Oxa/ALB C-terminal" evidence="14">
    <location>
        <begin position="30"/>
        <end position="211"/>
    </location>
</feature>
<evidence type="ECO:0000259" key="14">
    <source>
        <dbReference type="Pfam" id="PF02096"/>
    </source>
</evidence>
<evidence type="ECO:0000256" key="10">
    <source>
        <dbReference type="ARBA" id="ARBA00033245"/>
    </source>
</evidence>
<dbReference type="PANTHER" id="PTHR12428:SF65">
    <property type="entry name" value="CYTOCHROME C OXIDASE ASSEMBLY PROTEIN COX18, MITOCHONDRIAL"/>
    <property type="match status" value="1"/>
</dbReference>
<sequence>MLETLHAALKPVEDAVTWFLLTLHEAGLTWPAAIVALVVVARTLLVPLFVLQQRSARHAAALRPKVLAVQERYRGRSDPASRRHLQAELLDLHRDAGVNPLTALWPALVQAPVFLALTLTLEHRSFGDATLFGVPLSSVPTQDASLVAVVLLVLTAGFQALTSLAAAQRPPVPLLVGVPVLVVVTTAHFPVGVLLYWATSAGWSAGQQLVARGLSARRARRAAPRRR</sequence>
<keyword evidence="4 12" id="KW-0812">Transmembrane</keyword>
<proteinExistence type="inferred from homology"/>
<comment type="similarity">
    <text evidence="2">Belongs to the OXA1/ALB3/YidC family. Type 1 subfamily.</text>
</comment>
<evidence type="ECO:0000256" key="11">
    <source>
        <dbReference type="ARBA" id="ARBA00033342"/>
    </source>
</evidence>
<dbReference type="Pfam" id="PF02096">
    <property type="entry name" value="60KD_IMP"/>
    <property type="match status" value="1"/>
</dbReference>
<gene>
    <name evidence="15" type="ORF">CLV37_108139</name>
</gene>
<dbReference type="GO" id="GO:0032977">
    <property type="term" value="F:membrane insertase activity"/>
    <property type="evidence" value="ECO:0007669"/>
    <property type="project" value="InterPro"/>
</dbReference>
<dbReference type="EMBL" id="PVZF01000008">
    <property type="protein sequence ID" value="PRY13469.1"/>
    <property type="molecule type" value="Genomic_DNA"/>
</dbReference>
<name>A0A2T0R1N5_9ACTN</name>
<organism evidence="15 16">
    <name type="scientific">Kineococcus rhizosphaerae</name>
    <dbReference type="NCBI Taxonomy" id="559628"/>
    <lineage>
        <taxon>Bacteria</taxon>
        <taxon>Bacillati</taxon>
        <taxon>Actinomycetota</taxon>
        <taxon>Actinomycetes</taxon>
        <taxon>Kineosporiales</taxon>
        <taxon>Kineosporiaceae</taxon>
        <taxon>Kineococcus</taxon>
    </lineage>
</organism>
<dbReference type="InterPro" id="IPR028055">
    <property type="entry name" value="YidC/Oxa/ALB_C"/>
</dbReference>
<evidence type="ECO:0000256" key="13">
    <source>
        <dbReference type="SAM" id="Phobius"/>
    </source>
</evidence>
<evidence type="ECO:0000256" key="9">
    <source>
        <dbReference type="ARBA" id="ARBA00031538"/>
    </source>
</evidence>
<comment type="subcellular location">
    <subcellularLocation>
        <location evidence="1 12">Membrane</location>
        <topology evidence="1 12">Multi-pass membrane protein</topology>
    </subcellularLocation>
</comment>
<evidence type="ECO:0000256" key="12">
    <source>
        <dbReference type="RuleBase" id="RU003945"/>
    </source>
</evidence>
<protein>
    <recommendedName>
        <fullName evidence="3">Membrane protein insertase YidC</fullName>
    </recommendedName>
    <alternativeName>
        <fullName evidence="11">Foldase YidC</fullName>
    </alternativeName>
    <alternativeName>
        <fullName evidence="10">Membrane integrase YidC</fullName>
    </alternativeName>
    <alternativeName>
        <fullName evidence="9">Membrane protein YidC</fullName>
    </alternativeName>
</protein>
<dbReference type="OrthoDB" id="9780552at2"/>
<evidence type="ECO:0000256" key="2">
    <source>
        <dbReference type="ARBA" id="ARBA00010527"/>
    </source>
</evidence>
<dbReference type="NCBIfam" id="TIGR03592">
    <property type="entry name" value="yidC_oxa1_cterm"/>
    <property type="match status" value="1"/>
</dbReference>
<dbReference type="AlphaFoldDB" id="A0A2T0R1N5"/>
<evidence type="ECO:0000256" key="1">
    <source>
        <dbReference type="ARBA" id="ARBA00004141"/>
    </source>
</evidence>
<dbReference type="PANTHER" id="PTHR12428">
    <property type="entry name" value="OXA1"/>
    <property type="match status" value="1"/>
</dbReference>
<dbReference type="PRINTS" id="PR00701">
    <property type="entry name" value="60KDINNERMP"/>
</dbReference>
<reference evidence="15 16" key="1">
    <citation type="submission" date="2018-03" db="EMBL/GenBank/DDBJ databases">
        <title>Genomic Encyclopedia of Archaeal and Bacterial Type Strains, Phase II (KMG-II): from individual species to whole genera.</title>
        <authorList>
            <person name="Goeker M."/>
        </authorList>
    </citation>
    <scope>NUCLEOTIDE SEQUENCE [LARGE SCALE GENOMIC DNA]</scope>
    <source>
        <strain evidence="15 16">DSM 19711</strain>
    </source>
</reference>
<dbReference type="Proteomes" id="UP000238083">
    <property type="component" value="Unassembled WGS sequence"/>
</dbReference>
<dbReference type="InterPro" id="IPR001708">
    <property type="entry name" value="YidC/ALB3/OXA1/COX18"/>
</dbReference>
<keyword evidence="5 13" id="KW-1133">Transmembrane helix</keyword>
<comment type="function">
    <text evidence="7">Required for the insertion and/or proper folding and/or complex formation of integral membrane proteins into the membrane. Involved in integration of membrane proteins that insert both dependently and independently of the Sec translocase complex, as well as at least some lipoproteins. Aids folding of multispanning membrane proteins.</text>
</comment>
<comment type="caution">
    <text evidence="15">The sequence shown here is derived from an EMBL/GenBank/DDBJ whole genome shotgun (WGS) entry which is preliminary data.</text>
</comment>
<dbReference type="RefSeq" id="WP_106212285.1">
    <property type="nucleotide sequence ID" value="NZ_PVZF01000008.1"/>
</dbReference>
<feature type="transmembrane region" description="Helical" evidence="13">
    <location>
        <begin position="174"/>
        <end position="198"/>
    </location>
</feature>
<evidence type="ECO:0000256" key="5">
    <source>
        <dbReference type="ARBA" id="ARBA00022989"/>
    </source>
</evidence>
<dbReference type="GO" id="GO:0051205">
    <property type="term" value="P:protein insertion into membrane"/>
    <property type="evidence" value="ECO:0007669"/>
    <property type="project" value="TreeGrafter"/>
</dbReference>
<evidence type="ECO:0000313" key="15">
    <source>
        <dbReference type="EMBL" id="PRY13469.1"/>
    </source>
</evidence>
<dbReference type="GO" id="GO:0005886">
    <property type="term" value="C:plasma membrane"/>
    <property type="evidence" value="ECO:0007669"/>
    <property type="project" value="TreeGrafter"/>
</dbReference>
<comment type="subunit">
    <text evidence="8">Interacts with the Sec translocase complex via SecD. Specifically interacts with transmembrane segments of nascent integral membrane proteins during membrane integration.</text>
</comment>
<evidence type="ECO:0000256" key="7">
    <source>
        <dbReference type="ARBA" id="ARBA00025034"/>
    </source>
</evidence>
<evidence type="ECO:0000256" key="8">
    <source>
        <dbReference type="ARBA" id="ARBA00026028"/>
    </source>
</evidence>
<keyword evidence="16" id="KW-1185">Reference proteome</keyword>
<feature type="transmembrane region" description="Helical" evidence="13">
    <location>
        <begin position="28"/>
        <end position="51"/>
    </location>
</feature>